<sequence length="115" mass="13165">MSCFTCRDCGSINLLPSESRLKAIQSSDSLVLQILRRQRPLLDSDHALLTAEIVELEQQQSVYTAQLEEIQLRRRAVLTVLESRKSVYAPIHRLPRDILIEIFDDVCDSGWQVGR</sequence>
<organism evidence="1 2">
    <name type="scientific">Armillaria solidipes</name>
    <dbReference type="NCBI Taxonomy" id="1076256"/>
    <lineage>
        <taxon>Eukaryota</taxon>
        <taxon>Fungi</taxon>
        <taxon>Dikarya</taxon>
        <taxon>Basidiomycota</taxon>
        <taxon>Agaricomycotina</taxon>
        <taxon>Agaricomycetes</taxon>
        <taxon>Agaricomycetidae</taxon>
        <taxon>Agaricales</taxon>
        <taxon>Marasmiineae</taxon>
        <taxon>Physalacriaceae</taxon>
        <taxon>Armillaria</taxon>
    </lineage>
</organism>
<gene>
    <name evidence="1" type="ORF">ARMSODRAFT_955444</name>
</gene>
<name>A0A2H3BM15_9AGAR</name>
<reference evidence="2" key="1">
    <citation type="journal article" date="2017" name="Nat. Ecol. Evol.">
        <title>Genome expansion and lineage-specific genetic innovations in the forest pathogenic fungi Armillaria.</title>
        <authorList>
            <person name="Sipos G."/>
            <person name="Prasanna A.N."/>
            <person name="Walter M.C."/>
            <person name="O'Connor E."/>
            <person name="Balint B."/>
            <person name="Krizsan K."/>
            <person name="Kiss B."/>
            <person name="Hess J."/>
            <person name="Varga T."/>
            <person name="Slot J."/>
            <person name="Riley R."/>
            <person name="Boka B."/>
            <person name="Rigling D."/>
            <person name="Barry K."/>
            <person name="Lee J."/>
            <person name="Mihaltcheva S."/>
            <person name="LaButti K."/>
            <person name="Lipzen A."/>
            <person name="Waldron R."/>
            <person name="Moloney N.M."/>
            <person name="Sperisen C."/>
            <person name="Kredics L."/>
            <person name="Vagvoelgyi C."/>
            <person name="Patrignani A."/>
            <person name="Fitzpatrick D."/>
            <person name="Nagy I."/>
            <person name="Doyle S."/>
            <person name="Anderson J.B."/>
            <person name="Grigoriev I.V."/>
            <person name="Gueldener U."/>
            <person name="Muensterkoetter M."/>
            <person name="Nagy L.G."/>
        </authorList>
    </citation>
    <scope>NUCLEOTIDE SEQUENCE [LARGE SCALE GENOMIC DNA]</scope>
    <source>
        <strain evidence="2">28-4</strain>
    </source>
</reference>
<proteinExistence type="predicted"/>
<dbReference type="AlphaFoldDB" id="A0A2H3BM15"/>
<protein>
    <submittedName>
        <fullName evidence="1">Uncharacterized protein</fullName>
    </submittedName>
</protein>
<evidence type="ECO:0000313" key="2">
    <source>
        <dbReference type="Proteomes" id="UP000218334"/>
    </source>
</evidence>
<dbReference type="EMBL" id="KZ293425">
    <property type="protein sequence ID" value="PBK70700.1"/>
    <property type="molecule type" value="Genomic_DNA"/>
</dbReference>
<accession>A0A2H3BM15</accession>
<evidence type="ECO:0000313" key="1">
    <source>
        <dbReference type="EMBL" id="PBK70700.1"/>
    </source>
</evidence>
<dbReference type="Proteomes" id="UP000218334">
    <property type="component" value="Unassembled WGS sequence"/>
</dbReference>
<dbReference type="STRING" id="1076256.A0A2H3BM15"/>
<keyword evidence="2" id="KW-1185">Reference proteome</keyword>